<dbReference type="OrthoDB" id="9835902at2"/>
<keyword evidence="2" id="KW-1185">Reference proteome</keyword>
<sequence>MIPIRKIAFIQAFVYMLFSLSFGGMGDVEKIKESILTYNRIVMEESKKERHRDVRTFVRMMEDIAVPRIAQKLYIWIQSWHENGLFMDSKIKKIEFVKVKLAKNGAIALTEEWWKYKYIDKRINKIVHPETDVFYRVEYRLKKRKDGKWLITKIKVLEEKQSQEGKR</sequence>
<organism evidence="1 2">
    <name type="scientific">Persephonella hydrogeniphila</name>
    <dbReference type="NCBI Taxonomy" id="198703"/>
    <lineage>
        <taxon>Bacteria</taxon>
        <taxon>Pseudomonadati</taxon>
        <taxon>Aquificota</taxon>
        <taxon>Aquificia</taxon>
        <taxon>Aquificales</taxon>
        <taxon>Hydrogenothermaceae</taxon>
        <taxon>Persephonella</taxon>
    </lineage>
</organism>
<evidence type="ECO:0000313" key="2">
    <source>
        <dbReference type="Proteomes" id="UP000219036"/>
    </source>
</evidence>
<dbReference type="RefSeq" id="WP_097001172.1">
    <property type="nucleotide sequence ID" value="NZ_OBEI01000013.1"/>
</dbReference>
<dbReference type="AlphaFoldDB" id="A0A285NP17"/>
<protein>
    <recommendedName>
        <fullName evidence="3">DUF4440 domain-containing protein</fullName>
    </recommendedName>
</protein>
<name>A0A285NP17_9AQUI</name>
<evidence type="ECO:0008006" key="3">
    <source>
        <dbReference type="Google" id="ProtNLM"/>
    </source>
</evidence>
<reference evidence="2" key="1">
    <citation type="submission" date="2017-09" db="EMBL/GenBank/DDBJ databases">
        <authorList>
            <person name="Varghese N."/>
            <person name="Submissions S."/>
        </authorList>
    </citation>
    <scope>NUCLEOTIDE SEQUENCE [LARGE SCALE GENOMIC DNA]</scope>
    <source>
        <strain evidence="2">DSM 15103</strain>
    </source>
</reference>
<accession>A0A285NP17</accession>
<evidence type="ECO:0000313" key="1">
    <source>
        <dbReference type="EMBL" id="SNZ11274.1"/>
    </source>
</evidence>
<dbReference type="Proteomes" id="UP000219036">
    <property type="component" value="Unassembled WGS sequence"/>
</dbReference>
<dbReference type="EMBL" id="OBEI01000013">
    <property type="protein sequence ID" value="SNZ11274.1"/>
    <property type="molecule type" value="Genomic_DNA"/>
</dbReference>
<gene>
    <name evidence="1" type="ORF">SAMN06265182_2037</name>
</gene>
<proteinExistence type="predicted"/>